<dbReference type="AlphaFoldDB" id="A0A8J6LIZ1"/>
<name>A0A8J6LIZ1_TENMO</name>
<gene>
    <name evidence="1" type="ORF">GEV33_007283</name>
</gene>
<reference evidence="1" key="2">
    <citation type="submission" date="2021-08" db="EMBL/GenBank/DDBJ databases">
        <authorList>
            <person name="Eriksson T."/>
        </authorList>
    </citation>
    <scope>NUCLEOTIDE SEQUENCE</scope>
    <source>
        <strain evidence="1">Stoneville</strain>
        <tissue evidence="1">Whole head</tissue>
    </source>
</reference>
<proteinExistence type="predicted"/>
<dbReference type="Proteomes" id="UP000719412">
    <property type="component" value="Unassembled WGS sequence"/>
</dbReference>
<protein>
    <submittedName>
        <fullName evidence="1">Uncharacterized protein</fullName>
    </submittedName>
</protein>
<keyword evidence="2" id="KW-1185">Reference proteome</keyword>
<organism evidence="1 2">
    <name type="scientific">Tenebrio molitor</name>
    <name type="common">Yellow mealworm beetle</name>
    <dbReference type="NCBI Taxonomy" id="7067"/>
    <lineage>
        <taxon>Eukaryota</taxon>
        <taxon>Metazoa</taxon>
        <taxon>Ecdysozoa</taxon>
        <taxon>Arthropoda</taxon>
        <taxon>Hexapoda</taxon>
        <taxon>Insecta</taxon>
        <taxon>Pterygota</taxon>
        <taxon>Neoptera</taxon>
        <taxon>Endopterygota</taxon>
        <taxon>Coleoptera</taxon>
        <taxon>Polyphaga</taxon>
        <taxon>Cucujiformia</taxon>
        <taxon>Tenebrionidae</taxon>
        <taxon>Tenebrio</taxon>
    </lineage>
</organism>
<dbReference type="EMBL" id="JABDTM020023001">
    <property type="protein sequence ID" value="KAH0815511.1"/>
    <property type="molecule type" value="Genomic_DNA"/>
</dbReference>
<comment type="caution">
    <text evidence="1">The sequence shown here is derived from an EMBL/GenBank/DDBJ whole genome shotgun (WGS) entry which is preliminary data.</text>
</comment>
<reference evidence="1" key="1">
    <citation type="journal article" date="2020" name="J Insects Food Feed">
        <title>The yellow mealworm (Tenebrio molitor) genome: a resource for the emerging insects as food and feed industry.</title>
        <authorList>
            <person name="Eriksson T."/>
            <person name="Andere A."/>
            <person name="Kelstrup H."/>
            <person name="Emery V."/>
            <person name="Picard C."/>
        </authorList>
    </citation>
    <scope>NUCLEOTIDE SEQUENCE</scope>
    <source>
        <strain evidence="1">Stoneville</strain>
        <tissue evidence="1">Whole head</tissue>
    </source>
</reference>
<sequence>MTPMPAYAGYVAAHTRYCSSSPRQFAGGGSKIAAADLNASLSSRPRASSRHTLAAHFATFDAERRQLRTFYNIVVSHDKIENAAATLCNIAGFNVNEI</sequence>
<evidence type="ECO:0000313" key="1">
    <source>
        <dbReference type="EMBL" id="KAH0815511.1"/>
    </source>
</evidence>
<accession>A0A8J6LIZ1</accession>
<evidence type="ECO:0000313" key="2">
    <source>
        <dbReference type="Proteomes" id="UP000719412"/>
    </source>
</evidence>